<dbReference type="InterPro" id="IPR011538">
    <property type="entry name" value="Nuo51_FMN-bd"/>
</dbReference>
<keyword evidence="8" id="KW-1278">Translocase</keyword>
<keyword evidence="8" id="KW-0472">Membrane</keyword>
<feature type="compositionally biased region" description="Low complexity" evidence="10">
    <location>
        <begin position="556"/>
        <end position="568"/>
    </location>
</feature>
<evidence type="ECO:0000256" key="9">
    <source>
        <dbReference type="SAM" id="Coils"/>
    </source>
</evidence>
<evidence type="ECO:0000256" key="2">
    <source>
        <dbReference type="ARBA" id="ARBA00022485"/>
    </source>
</evidence>
<feature type="compositionally biased region" description="Low complexity" evidence="10">
    <location>
        <begin position="637"/>
        <end position="650"/>
    </location>
</feature>
<feature type="compositionally biased region" description="Polar residues" evidence="10">
    <location>
        <begin position="723"/>
        <end position="734"/>
    </location>
</feature>
<evidence type="ECO:0000256" key="6">
    <source>
        <dbReference type="ARBA" id="ARBA00023004"/>
    </source>
</evidence>
<dbReference type="HAMAP" id="MF_00461">
    <property type="entry name" value="RsxC_RnfC"/>
    <property type="match status" value="1"/>
</dbReference>
<proteinExistence type="inferred from homology"/>
<feature type="binding site" evidence="8">
    <location>
        <position position="379"/>
    </location>
    <ligand>
        <name>[4Fe-4S] cluster</name>
        <dbReference type="ChEBI" id="CHEBI:49883"/>
        <label>2</label>
    </ligand>
</feature>
<reference evidence="12 13" key="1">
    <citation type="submission" date="2020-08" db="EMBL/GenBank/DDBJ databases">
        <title>Oceanospirillum sp. nov. isolated from marine sediment.</title>
        <authorList>
            <person name="Ji X."/>
        </authorList>
    </citation>
    <scope>NUCLEOTIDE SEQUENCE [LARGE SCALE GENOMIC DNA]</scope>
    <source>
        <strain evidence="12 13">D5</strain>
    </source>
</reference>
<comment type="subunit">
    <text evidence="8">The complex is composed of six subunits: RnfA, RnfB, RnfC, RnfD, RnfE and RnfG.</text>
</comment>
<comment type="similarity">
    <text evidence="8">Belongs to the 4Fe4S bacterial-type ferredoxin family. RnfC subfamily.</text>
</comment>
<dbReference type="InterPro" id="IPR017896">
    <property type="entry name" value="4Fe4S_Fe-S-bd"/>
</dbReference>
<evidence type="ECO:0000256" key="10">
    <source>
        <dbReference type="SAM" id="MobiDB-lite"/>
    </source>
</evidence>
<gene>
    <name evidence="12" type="primary">rsxC</name>
    <name evidence="8" type="synonym">rnfC</name>
    <name evidence="12" type="ORF">H4O21_14150</name>
</gene>
<dbReference type="GO" id="GO:0009055">
    <property type="term" value="F:electron transfer activity"/>
    <property type="evidence" value="ECO:0007669"/>
    <property type="project" value="InterPro"/>
</dbReference>
<protein>
    <recommendedName>
        <fullName evidence="8">Ion-translocating oxidoreductase complex subunit C</fullName>
        <ecNumber evidence="8">7.-.-.-</ecNumber>
    </recommendedName>
    <alternativeName>
        <fullName evidence="8">Rnf electron transport complex subunit C</fullName>
    </alternativeName>
</protein>
<comment type="caution">
    <text evidence="12">The sequence shown here is derived from an EMBL/GenBank/DDBJ whole genome shotgun (WGS) entry which is preliminary data.</text>
</comment>
<dbReference type="PROSITE" id="PS51379">
    <property type="entry name" value="4FE4S_FER_2"/>
    <property type="match status" value="2"/>
</dbReference>
<evidence type="ECO:0000256" key="3">
    <source>
        <dbReference type="ARBA" id="ARBA00022723"/>
    </source>
</evidence>
<dbReference type="EMBL" id="JACJFM010000018">
    <property type="protein sequence ID" value="MBB1487749.1"/>
    <property type="molecule type" value="Genomic_DNA"/>
</dbReference>
<feature type="region of interest" description="Disordered" evidence="10">
    <location>
        <begin position="555"/>
        <end position="584"/>
    </location>
</feature>
<feature type="region of interest" description="Disordered" evidence="10">
    <location>
        <begin position="618"/>
        <end position="663"/>
    </location>
</feature>
<feature type="binding site" evidence="8">
    <location>
        <position position="414"/>
    </location>
    <ligand>
        <name>[4Fe-4S] cluster</name>
        <dbReference type="ChEBI" id="CHEBI:49883"/>
        <label>2</label>
    </ligand>
</feature>
<keyword evidence="1 8" id="KW-0813">Transport</keyword>
<dbReference type="InterPro" id="IPR026902">
    <property type="entry name" value="RnfC_N"/>
</dbReference>
<keyword evidence="3 8" id="KW-0479">Metal-binding</keyword>
<dbReference type="PANTHER" id="PTHR43034:SF2">
    <property type="entry name" value="ION-TRANSLOCATING OXIDOREDUCTASE COMPLEX SUBUNIT C"/>
    <property type="match status" value="1"/>
</dbReference>
<dbReference type="Pfam" id="PF01512">
    <property type="entry name" value="Complex1_51K"/>
    <property type="match status" value="1"/>
</dbReference>
<keyword evidence="7 8" id="KW-0411">Iron-sulfur</keyword>
<dbReference type="GO" id="GO:0046872">
    <property type="term" value="F:metal ion binding"/>
    <property type="evidence" value="ECO:0007669"/>
    <property type="project" value="UniProtKB-KW"/>
</dbReference>
<dbReference type="GO" id="GO:0022900">
    <property type="term" value="P:electron transport chain"/>
    <property type="evidence" value="ECO:0007669"/>
    <property type="project" value="UniProtKB-UniRule"/>
</dbReference>
<comment type="cofactor">
    <cofactor evidence="8">
        <name>[4Fe-4S] cluster</name>
        <dbReference type="ChEBI" id="CHEBI:49883"/>
    </cofactor>
    <text evidence="8">Binds 2 [4Fe-4S] clusters per subunit.</text>
</comment>
<dbReference type="PROSITE" id="PS00198">
    <property type="entry name" value="4FE4S_FER_1"/>
    <property type="match status" value="1"/>
</dbReference>
<evidence type="ECO:0000256" key="7">
    <source>
        <dbReference type="ARBA" id="ARBA00023014"/>
    </source>
</evidence>
<name>A0A839ITE2_9GAMM</name>
<evidence type="ECO:0000256" key="4">
    <source>
        <dbReference type="ARBA" id="ARBA00022737"/>
    </source>
</evidence>
<dbReference type="InterPro" id="IPR010208">
    <property type="entry name" value="Ion_transpt_RnfC/RsxC"/>
</dbReference>
<keyword evidence="6 8" id="KW-0408">Iron</keyword>
<dbReference type="Pfam" id="PF13375">
    <property type="entry name" value="RnfC_N"/>
    <property type="match status" value="1"/>
</dbReference>
<sequence>MRTVWDFHGGIHPEENKQQSTQFPIVDAPLPKKVILPLQQHIGAPAEPVVLIGEKVRTGQLIAKADGFISANIHATISGTVVAIEDHAIPHASGMTDECIIIESDGQDEWIDLHPVKDWENADVETLLNKIAEAGIVGMGGAGFPTAVKARTRERHDIDTLVINAAECEPYITSDDMAMRTYPEQVIEGAKILCQLVNPSSCLIGIEDNKPEAIAALEAAAKGTHIEVVVVPTKYPSGGEKQLIRILTGREVPSGGLPADIGVVCQNVGTTIAIYKAIAKGEPLISRITTLTGSAFTRLQNFEVRLGTPINELLELGGFKNSLASRLIMGGPMMGFSLQGDELPVVKTTNCLLAPTHQEFPDPEMENPCIRCGMCEQACPAELLPQQLHWFSKAQEFEKAQLFNLFDCIECGACAFVCPSHIPLVQYYRYAKSEIRREDEEAKKAERAKIRFEQRQARLERQEAEAAARRKARMSASAKPAAKPAAKANEAATTAVDEAEQKKLKIQRAAAAVSVKKAEKALAEAKENNTDNLTELEQNLKGAQQKLADIDSKLGSAKPAAKPAASASGQVTEEHEKALKQAKIAAAASKAAIKKAEKALATAQEAGDTDEIKAKESDLATAKANAEKAADKLKQLQSTPPAAPQTNAAASEEHEKALKQAKIAAAASKAAIKKAEKALATAQEAGDADEIKAKEETLTIAKANAEKAADKLKQLQAAPASAVQPTSDSAQQAYETAKAEHEKSLKQAKIAAAASKAAIKKAEKALTAAQEAGDADEIKAKEDILNTAQSKAEAAAKKLEELKNNPPAAPAPQTAANAQTPEGSQAASSTEDDVAAREKALKQAKIAAAASKAAVKKAEKALQAAQDSGDAATISECEQTLSQAQTKAQTAADKLEAVKASQAVEA</sequence>
<evidence type="ECO:0000256" key="5">
    <source>
        <dbReference type="ARBA" id="ARBA00022982"/>
    </source>
</evidence>
<dbReference type="AlphaFoldDB" id="A0A839ITE2"/>
<feature type="compositionally biased region" description="Basic and acidic residues" evidence="10">
    <location>
        <begin position="625"/>
        <end position="634"/>
    </location>
</feature>
<dbReference type="SUPFAM" id="SSF46548">
    <property type="entry name" value="alpha-helical ferredoxin"/>
    <property type="match status" value="1"/>
</dbReference>
<evidence type="ECO:0000256" key="1">
    <source>
        <dbReference type="ARBA" id="ARBA00022448"/>
    </source>
</evidence>
<dbReference type="SUPFAM" id="SSF142019">
    <property type="entry name" value="Nqo1 FMN-binding domain-like"/>
    <property type="match status" value="1"/>
</dbReference>
<keyword evidence="9" id="KW-0175">Coiled coil</keyword>
<dbReference type="EC" id="7.-.-.-" evidence="8"/>
<dbReference type="Pfam" id="PF12838">
    <property type="entry name" value="Fer4_7"/>
    <property type="match status" value="1"/>
</dbReference>
<dbReference type="RefSeq" id="WP_182809526.1">
    <property type="nucleotide sequence ID" value="NZ_JACJFM010000018.1"/>
</dbReference>
<feature type="binding site" evidence="8">
    <location>
        <position position="372"/>
    </location>
    <ligand>
        <name>[4Fe-4S] cluster</name>
        <dbReference type="ChEBI" id="CHEBI:49883"/>
        <label>1</label>
    </ligand>
</feature>
<dbReference type="Gene3D" id="3.40.50.11540">
    <property type="entry name" value="NADH-ubiquinone oxidoreductase 51kDa subunit"/>
    <property type="match status" value="1"/>
</dbReference>
<feature type="region of interest" description="Disordered" evidence="10">
    <location>
        <begin position="789"/>
        <end position="842"/>
    </location>
</feature>
<feature type="region of interest" description="Disordered" evidence="10">
    <location>
        <begin position="474"/>
        <end position="494"/>
    </location>
</feature>
<keyword evidence="13" id="KW-1185">Reference proteome</keyword>
<organism evidence="12 13">
    <name type="scientific">Oceanospirillum sediminis</name>
    <dbReference type="NCBI Taxonomy" id="2760088"/>
    <lineage>
        <taxon>Bacteria</taxon>
        <taxon>Pseudomonadati</taxon>
        <taxon>Pseudomonadota</taxon>
        <taxon>Gammaproteobacteria</taxon>
        <taxon>Oceanospirillales</taxon>
        <taxon>Oceanospirillaceae</taxon>
        <taxon>Oceanospirillum</taxon>
    </lineage>
</organism>
<feature type="compositionally biased region" description="Basic and acidic residues" evidence="10">
    <location>
        <begin position="794"/>
        <end position="803"/>
    </location>
</feature>
<keyword evidence="4 8" id="KW-0677">Repeat</keyword>
<evidence type="ECO:0000313" key="12">
    <source>
        <dbReference type="EMBL" id="MBB1487749.1"/>
    </source>
</evidence>
<keyword evidence="8" id="KW-0997">Cell inner membrane</keyword>
<dbReference type="Gene3D" id="3.30.70.20">
    <property type="match status" value="1"/>
</dbReference>
<evidence type="ECO:0000259" key="11">
    <source>
        <dbReference type="PROSITE" id="PS51379"/>
    </source>
</evidence>
<feature type="coiled-coil region" evidence="9">
    <location>
        <begin position="428"/>
        <end position="465"/>
    </location>
</feature>
<dbReference type="PANTHER" id="PTHR43034">
    <property type="entry name" value="ION-TRANSLOCATING OXIDOREDUCTASE COMPLEX SUBUNIT C"/>
    <property type="match status" value="1"/>
</dbReference>
<evidence type="ECO:0000256" key="8">
    <source>
        <dbReference type="HAMAP-Rule" id="MF_00461"/>
    </source>
</evidence>
<feature type="binding site" evidence="8">
    <location>
        <position position="411"/>
    </location>
    <ligand>
        <name>[4Fe-4S] cluster</name>
        <dbReference type="ChEBI" id="CHEBI:49883"/>
        <label>2</label>
    </ligand>
</feature>
<dbReference type="GO" id="GO:0005886">
    <property type="term" value="C:plasma membrane"/>
    <property type="evidence" value="ECO:0007669"/>
    <property type="project" value="UniProtKB-SubCell"/>
</dbReference>
<accession>A0A839ITE2</accession>
<feature type="region of interest" description="Disordered" evidence="10">
    <location>
        <begin position="718"/>
        <end position="750"/>
    </location>
</feature>
<dbReference type="Proteomes" id="UP000565262">
    <property type="component" value="Unassembled WGS sequence"/>
</dbReference>
<dbReference type="NCBIfam" id="NF003454">
    <property type="entry name" value="PRK05035.1"/>
    <property type="match status" value="1"/>
</dbReference>
<comment type="subcellular location">
    <subcellularLocation>
        <location evidence="8">Cell inner membrane</location>
        <topology evidence="8">Peripheral membrane protein</topology>
    </subcellularLocation>
</comment>
<feature type="compositionally biased region" description="Low complexity" evidence="10">
    <location>
        <begin position="811"/>
        <end position="821"/>
    </location>
</feature>
<feature type="domain" description="4Fe-4S ferredoxin-type" evidence="11">
    <location>
        <begin position="399"/>
        <end position="428"/>
    </location>
</feature>
<keyword evidence="8" id="KW-1003">Cell membrane</keyword>
<keyword evidence="5 8" id="KW-0249">Electron transport</keyword>
<dbReference type="GO" id="GO:0051539">
    <property type="term" value="F:4 iron, 4 sulfur cluster binding"/>
    <property type="evidence" value="ECO:0007669"/>
    <property type="project" value="UniProtKB-KW"/>
</dbReference>
<dbReference type="InterPro" id="IPR037225">
    <property type="entry name" value="Nuo51_FMN-bd_sf"/>
</dbReference>
<feature type="binding site" evidence="8">
    <location>
        <position position="375"/>
    </location>
    <ligand>
        <name>[4Fe-4S] cluster</name>
        <dbReference type="ChEBI" id="CHEBI:49883"/>
        <label>1</label>
    </ligand>
</feature>
<feature type="binding site" evidence="8">
    <location>
        <position position="418"/>
    </location>
    <ligand>
        <name>[4Fe-4S] cluster</name>
        <dbReference type="ChEBI" id="CHEBI:49883"/>
        <label>1</label>
    </ligand>
</feature>
<comment type="function">
    <text evidence="8">Part of a membrane-bound complex that couples electron transfer with translocation of ions across the membrane.</text>
</comment>
<keyword evidence="2 8" id="KW-0004">4Fe-4S</keyword>
<feature type="binding site" evidence="8">
    <location>
        <position position="369"/>
    </location>
    <ligand>
        <name>[4Fe-4S] cluster</name>
        <dbReference type="ChEBI" id="CHEBI:49883"/>
        <label>1</label>
    </ligand>
</feature>
<feature type="domain" description="4Fe-4S ferredoxin-type" evidence="11">
    <location>
        <begin position="359"/>
        <end position="389"/>
    </location>
</feature>
<evidence type="ECO:0000313" key="13">
    <source>
        <dbReference type="Proteomes" id="UP000565262"/>
    </source>
</evidence>
<dbReference type="InterPro" id="IPR017900">
    <property type="entry name" value="4Fe4S_Fe_S_CS"/>
</dbReference>
<dbReference type="NCBIfam" id="TIGR01945">
    <property type="entry name" value="rnfC"/>
    <property type="match status" value="1"/>
</dbReference>
<feature type="binding site" evidence="8">
    <location>
        <position position="408"/>
    </location>
    <ligand>
        <name>[4Fe-4S] cluster</name>
        <dbReference type="ChEBI" id="CHEBI:49883"/>
        <label>2</label>
    </ligand>
</feature>